<accession>A0ABT8LGU7</accession>
<evidence type="ECO:0000313" key="2">
    <source>
        <dbReference type="Proteomes" id="UP001172083"/>
    </source>
</evidence>
<comment type="caution">
    <text evidence="1">The sequence shown here is derived from an EMBL/GenBank/DDBJ whole genome shotgun (WGS) entry which is preliminary data.</text>
</comment>
<sequence length="58" mass="6644">MKKQTSTFHRMLPAFVAGKAAQDNVTLPYEWIKGLREVGRNNIFAITLITSIYIYGRL</sequence>
<organism evidence="1 2">
    <name type="scientific">Agaribacillus aureus</name>
    <dbReference type="NCBI Taxonomy" id="3051825"/>
    <lineage>
        <taxon>Bacteria</taxon>
        <taxon>Pseudomonadati</taxon>
        <taxon>Bacteroidota</taxon>
        <taxon>Cytophagia</taxon>
        <taxon>Cytophagales</taxon>
        <taxon>Splendidivirgaceae</taxon>
        <taxon>Agaribacillus</taxon>
    </lineage>
</organism>
<dbReference type="RefSeq" id="WP_346762370.1">
    <property type="nucleotide sequence ID" value="NZ_JAUJEB010000012.1"/>
</dbReference>
<evidence type="ECO:0000313" key="1">
    <source>
        <dbReference type="EMBL" id="MDN5217034.1"/>
    </source>
</evidence>
<protein>
    <submittedName>
        <fullName evidence="1">Uncharacterized protein</fullName>
    </submittedName>
</protein>
<keyword evidence="2" id="KW-1185">Reference proteome</keyword>
<dbReference type="EMBL" id="JAUJEB010000012">
    <property type="protein sequence ID" value="MDN5217034.1"/>
    <property type="molecule type" value="Genomic_DNA"/>
</dbReference>
<proteinExistence type="predicted"/>
<gene>
    <name evidence="1" type="ORF">QQ020_33495</name>
</gene>
<dbReference type="Proteomes" id="UP001172083">
    <property type="component" value="Unassembled WGS sequence"/>
</dbReference>
<name>A0ABT8LGU7_9BACT</name>
<reference evidence="1" key="1">
    <citation type="submission" date="2023-06" db="EMBL/GenBank/DDBJ databases">
        <title>Genomic of Agaribacillus aureum.</title>
        <authorList>
            <person name="Wang G."/>
        </authorList>
    </citation>
    <scope>NUCLEOTIDE SEQUENCE</scope>
    <source>
        <strain evidence="1">BMA12</strain>
    </source>
</reference>